<dbReference type="RefSeq" id="XP_022345154.1">
    <property type="nucleotide sequence ID" value="XM_022489446.1"/>
</dbReference>
<keyword evidence="3" id="KW-1185">Reference proteome</keyword>
<reference evidence="4" key="1">
    <citation type="submission" date="2025-08" db="UniProtKB">
        <authorList>
            <consortium name="RefSeq"/>
        </authorList>
    </citation>
    <scope>IDENTIFICATION</scope>
    <source>
        <tissue evidence="4">Whole sample</tissue>
    </source>
</reference>
<feature type="transmembrane region" description="Helical" evidence="2">
    <location>
        <begin position="505"/>
        <end position="531"/>
    </location>
</feature>
<dbReference type="GeneID" id="111137795"/>
<feature type="transmembrane region" description="Helical" evidence="2">
    <location>
        <begin position="433"/>
        <end position="454"/>
    </location>
</feature>
<feature type="compositionally biased region" description="Polar residues" evidence="1">
    <location>
        <begin position="299"/>
        <end position="308"/>
    </location>
</feature>
<protein>
    <submittedName>
        <fullName evidence="4">Uncharacterized protein LOC111137795</fullName>
    </submittedName>
</protein>
<feature type="transmembrane region" description="Helical" evidence="2">
    <location>
        <begin position="610"/>
        <end position="631"/>
    </location>
</feature>
<name>A0A8B8EYS3_CRAVI</name>
<feature type="compositionally biased region" description="Acidic residues" evidence="1">
    <location>
        <begin position="569"/>
        <end position="587"/>
    </location>
</feature>
<feature type="region of interest" description="Disordered" evidence="1">
    <location>
        <begin position="566"/>
        <end position="587"/>
    </location>
</feature>
<feature type="transmembrane region" description="Helical" evidence="2">
    <location>
        <begin position="20"/>
        <end position="42"/>
    </location>
</feature>
<feature type="region of interest" description="Disordered" evidence="1">
    <location>
        <begin position="286"/>
        <end position="350"/>
    </location>
</feature>
<feature type="compositionally biased region" description="Basic and acidic residues" evidence="1">
    <location>
        <begin position="313"/>
        <end position="350"/>
    </location>
</feature>
<evidence type="ECO:0000256" key="1">
    <source>
        <dbReference type="SAM" id="MobiDB-lite"/>
    </source>
</evidence>
<gene>
    <name evidence="4" type="primary">LOC111137795</name>
</gene>
<feature type="compositionally biased region" description="Polar residues" evidence="1">
    <location>
        <begin position="153"/>
        <end position="167"/>
    </location>
</feature>
<feature type="transmembrane region" description="Helical" evidence="2">
    <location>
        <begin position="646"/>
        <end position="663"/>
    </location>
</feature>
<feature type="region of interest" description="Disordered" evidence="1">
    <location>
        <begin position="95"/>
        <end position="174"/>
    </location>
</feature>
<accession>A0A8B8EYS3</accession>
<keyword evidence="2" id="KW-0472">Membrane</keyword>
<evidence type="ECO:0000313" key="4">
    <source>
        <dbReference type="RefSeq" id="XP_022345154.1"/>
    </source>
</evidence>
<dbReference type="AlphaFoldDB" id="A0A8B8EYS3"/>
<evidence type="ECO:0000256" key="2">
    <source>
        <dbReference type="SAM" id="Phobius"/>
    </source>
</evidence>
<sequence>MVIENEKFRMYEHIVEKDVLPYFVSWVTFYLSLQFIWIFALLDLNKDSVKSHTIDRPNNSLSFYRKNDRPYGIKRIILKLLYMECFCLSEPKKASENVQPKSGDKPEIAKKQPGSQSTESPHRSEPGKVNEEIELQTRHSPSISEEENGNEHAISQATDSPSTSKSGKANEHVRGSPGEINSYCIEPAERLLLLTWGFVLLPFGLYRTLDRYFLSVNFFKGYLEVIRPSEPLCSILAYDTVVVTFDALIAVFVPLIFVWRGNLIYNTFVTNNLKCCIAMKSNISESPKMQTEGSDSESSEVPNITETTPLLGDKQERKTNKKEKNPHNQEKESKKREKEPNDKKKEKITKEKQTPELTQFKVSDKFATPLYDMFDSLCSLVNCKCCRHGKFCKCCICSERCSCCCSKEYCKYDGISCCSIPFSREIFCTRLKYVWNVFIMLVFCLFPIIPFLCIHHCCKCECCECCECSKGSSEKCKLICFIFTLIVLRPIISTFTFIFRSFTYFVFVALIIRIHLMRYALLIVSILVYILKYMTEFVSMNVDILNHIIDIETKLSKTTQTKATKTNFDDDNSDDETTQTTSDDDNSDEKINEKLFDNVYKELSFVKRRLYFLCLKILIVVMYLIITIMIFTQNRDSLIGANFKDNLEVLFFIIGPYAVAFVLKTDKGDYLSEENKIEIKDIYMTAKKTHPTTVVTNSGNNGEEEIHVSIDL</sequence>
<feature type="compositionally biased region" description="Basic and acidic residues" evidence="1">
    <location>
        <begin position="120"/>
        <end position="137"/>
    </location>
</feature>
<proteinExistence type="predicted"/>
<dbReference type="Proteomes" id="UP000694844">
    <property type="component" value="Chromosome 5"/>
</dbReference>
<evidence type="ECO:0000313" key="3">
    <source>
        <dbReference type="Proteomes" id="UP000694844"/>
    </source>
</evidence>
<dbReference type="KEGG" id="cvn:111137795"/>
<keyword evidence="2" id="KW-0812">Transmembrane</keyword>
<keyword evidence="2" id="KW-1133">Transmembrane helix</keyword>
<feature type="transmembrane region" description="Helical" evidence="2">
    <location>
        <begin position="478"/>
        <end position="499"/>
    </location>
</feature>
<organism evidence="3 4">
    <name type="scientific">Crassostrea virginica</name>
    <name type="common">Eastern oyster</name>
    <dbReference type="NCBI Taxonomy" id="6565"/>
    <lineage>
        <taxon>Eukaryota</taxon>
        <taxon>Metazoa</taxon>
        <taxon>Spiralia</taxon>
        <taxon>Lophotrochozoa</taxon>
        <taxon>Mollusca</taxon>
        <taxon>Bivalvia</taxon>
        <taxon>Autobranchia</taxon>
        <taxon>Pteriomorphia</taxon>
        <taxon>Ostreida</taxon>
        <taxon>Ostreoidea</taxon>
        <taxon>Ostreidae</taxon>
        <taxon>Crassostrea</taxon>
    </lineage>
</organism>